<organism evidence="1 2">
    <name type="scientific">Caerostris extrusa</name>
    <name type="common">Bark spider</name>
    <name type="synonym">Caerostris bankana</name>
    <dbReference type="NCBI Taxonomy" id="172846"/>
    <lineage>
        <taxon>Eukaryota</taxon>
        <taxon>Metazoa</taxon>
        <taxon>Ecdysozoa</taxon>
        <taxon>Arthropoda</taxon>
        <taxon>Chelicerata</taxon>
        <taxon>Arachnida</taxon>
        <taxon>Araneae</taxon>
        <taxon>Araneomorphae</taxon>
        <taxon>Entelegynae</taxon>
        <taxon>Araneoidea</taxon>
        <taxon>Araneidae</taxon>
        <taxon>Caerostris</taxon>
    </lineage>
</organism>
<protein>
    <submittedName>
        <fullName evidence="1">Uncharacterized protein</fullName>
    </submittedName>
</protein>
<accession>A0AAV4XWJ7</accession>
<comment type="caution">
    <text evidence="1">The sequence shown here is derived from an EMBL/GenBank/DDBJ whole genome shotgun (WGS) entry which is preliminary data.</text>
</comment>
<dbReference type="Proteomes" id="UP001054945">
    <property type="component" value="Unassembled WGS sequence"/>
</dbReference>
<proteinExistence type="predicted"/>
<gene>
    <name evidence="1" type="ORF">CEXT_357821</name>
</gene>
<reference evidence="1 2" key="1">
    <citation type="submission" date="2021-06" db="EMBL/GenBank/DDBJ databases">
        <title>Caerostris extrusa draft genome.</title>
        <authorList>
            <person name="Kono N."/>
            <person name="Arakawa K."/>
        </authorList>
    </citation>
    <scope>NUCLEOTIDE SEQUENCE [LARGE SCALE GENOMIC DNA]</scope>
</reference>
<evidence type="ECO:0000313" key="1">
    <source>
        <dbReference type="EMBL" id="GIY98354.1"/>
    </source>
</evidence>
<sequence>MLANSIVTPLGITLTLHSQVDVVAFSLTFTVGGRAAIPPPVDPVHLLKHQRLVADDHSCRDVGHQFPPFELPTGFRDPRIGSYVALEVDVVAFQDIGVAKFAAQSEIQLRNI</sequence>
<dbReference type="EMBL" id="BPLR01018283">
    <property type="protein sequence ID" value="GIY98354.1"/>
    <property type="molecule type" value="Genomic_DNA"/>
</dbReference>
<name>A0AAV4XWJ7_CAEEX</name>
<dbReference type="AlphaFoldDB" id="A0AAV4XWJ7"/>
<evidence type="ECO:0000313" key="2">
    <source>
        <dbReference type="Proteomes" id="UP001054945"/>
    </source>
</evidence>
<keyword evidence="2" id="KW-1185">Reference proteome</keyword>